<protein>
    <submittedName>
        <fullName evidence="1">Uncharacterized protein</fullName>
    </submittedName>
</protein>
<dbReference type="GeneID" id="40236092"/>
<sequence>MLDPDLEREIKEYILNAILQDWGEKLPCFFKFFNLTSWGIDFSDALEIMEWFRDTFKGENLPKGFGVRKNIGFFMLNPFLMINVYLELEYVMKRRVLEVRLITEEAKFK</sequence>
<dbReference type="KEGG" id="vg:40236092"/>
<proteinExistence type="predicted"/>
<keyword evidence="2" id="KW-1185">Reference proteome</keyword>
<evidence type="ECO:0000313" key="1">
    <source>
        <dbReference type="EMBL" id="ATY46515.1"/>
    </source>
</evidence>
<name>A0A2H4RBQ6_9VIRU</name>
<organism evidence="1 2">
    <name type="scientific">Sulfolobus ellipsoid virus 1</name>
    <dbReference type="NCBI Taxonomy" id="2056194"/>
    <lineage>
        <taxon>Viruses</taxon>
        <taxon>Viruses incertae sedis</taxon>
        <taxon>Ovaliviridae</taxon>
        <taxon>Alphaovalivirus</taxon>
        <taxon>Alphaovalivirus fumarolicaense</taxon>
    </lineage>
</organism>
<dbReference type="RefSeq" id="YP_009639303.1">
    <property type="nucleotide sequence ID" value="NC_042347.1"/>
</dbReference>
<evidence type="ECO:0000313" key="2">
    <source>
        <dbReference type="Proteomes" id="UP000242614"/>
    </source>
</evidence>
<dbReference type="Proteomes" id="UP000242614">
    <property type="component" value="Segment"/>
</dbReference>
<reference evidence="1" key="1">
    <citation type="journal article" date="2018" name="J. Virol.">
        <title>A novel Sulfolobus virus with an exceptional capsid architecture.</title>
        <authorList>
            <person name="Wang H."/>
            <person name="Guo Z."/>
            <person name="Feng H."/>
            <person name="Chen Y."/>
            <person name="Hernandez W."/>
            <person name="Dai X."/>
            <person name="Zhang Z."/>
            <person name="Zheng X."/>
            <person name="Lopez M.M."/>
            <person name="Fu Y."/>
            <person name="Zhang C."/>
            <person name="Zhu P."/>
            <person name="Huang L."/>
        </authorList>
    </citation>
    <scope>NUCLEOTIDE SEQUENCE [LARGE SCALE GENOMIC DNA]</scope>
    <source>
        <strain evidence="1">CR_L</strain>
    </source>
</reference>
<dbReference type="EMBL" id="MF144115">
    <property type="protein sequence ID" value="ATY46515.1"/>
    <property type="molecule type" value="Genomic_DNA"/>
</dbReference>
<accession>A0A2H4RBQ6</accession>